<proteinExistence type="predicted"/>
<dbReference type="Proteomes" id="UP000480929">
    <property type="component" value="Unassembled WGS sequence"/>
</dbReference>
<organism evidence="1 3">
    <name type="scientific">Holdemania massiliensis</name>
    <dbReference type="NCBI Taxonomy" id="1468449"/>
    <lineage>
        <taxon>Bacteria</taxon>
        <taxon>Bacillati</taxon>
        <taxon>Bacillota</taxon>
        <taxon>Erysipelotrichia</taxon>
        <taxon>Erysipelotrichales</taxon>
        <taxon>Erysipelotrichaceae</taxon>
        <taxon>Holdemania</taxon>
    </lineage>
</organism>
<evidence type="ECO:0000313" key="4">
    <source>
        <dbReference type="Proteomes" id="UP000480929"/>
    </source>
</evidence>
<comment type="caution">
    <text evidence="1">The sequence shown here is derived from an EMBL/GenBank/DDBJ whole genome shotgun (WGS) entry which is preliminary data.</text>
</comment>
<name>A0A6N7SAI1_9FIRM</name>
<reference evidence="3 4" key="1">
    <citation type="journal article" date="2019" name="Nat. Med.">
        <title>A library of human gut bacterial isolates paired with longitudinal multiomics data enables mechanistic microbiome research.</title>
        <authorList>
            <person name="Poyet M."/>
            <person name="Groussin M."/>
            <person name="Gibbons S.M."/>
            <person name="Avila-Pacheco J."/>
            <person name="Jiang X."/>
            <person name="Kearney S.M."/>
            <person name="Perrotta A.R."/>
            <person name="Berdy B."/>
            <person name="Zhao S."/>
            <person name="Lieberman T.D."/>
            <person name="Swanson P.K."/>
            <person name="Smith M."/>
            <person name="Roesemann S."/>
            <person name="Alexander J.E."/>
            <person name="Rich S.A."/>
            <person name="Livny J."/>
            <person name="Vlamakis H."/>
            <person name="Clish C."/>
            <person name="Bullock K."/>
            <person name="Deik A."/>
            <person name="Scott J."/>
            <person name="Pierce K.A."/>
            <person name="Xavier R.J."/>
            <person name="Alm E.J."/>
        </authorList>
    </citation>
    <scope>NUCLEOTIDE SEQUENCE [LARGE SCALE GENOMIC DNA]</scope>
    <source>
        <strain evidence="1 3">BIOML-A4</strain>
        <strain evidence="2 4">BIOML-A5</strain>
    </source>
</reference>
<dbReference type="AlphaFoldDB" id="A0A6N7SAI1"/>
<evidence type="ECO:0000313" key="1">
    <source>
        <dbReference type="EMBL" id="MSA90904.1"/>
    </source>
</evidence>
<keyword evidence="4" id="KW-1185">Reference proteome</keyword>
<evidence type="ECO:0000313" key="3">
    <source>
        <dbReference type="Proteomes" id="UP000433575"/>
    </source>
</evidence>
<dbReference type="RefSeq" id="WP_154240332.1">
    <property type="nucleotide sequence ID" value="NZ_CAUFAO010000028.1"/>
</dbReference>
<dbReference type="Proteomes" id="UP000433575">
    <property type="component" value="Unassembled WGS sequence"/>
</dbReference>
<evidence type="ECO:0000313" key="2">
    <source>
        <dbReference type="EMBL" id="MSC34635.1"/>
    </source>
</evidence>
<dbReference type="OrthoDB" id="6194521at2"/>
<dbReference type="EMBL" id="WKPJ01000037">
    <property type="protein sequence ID" value="MSA90904.1"/>
    <property type="molecule type" value="Genomic_DNA"/>
</dbReference>
<sequence>MPFEIVSKESGLIHADALIQYAGPFDQQDRKIEQSAGLTQRLKQTDAPLLIFVWEQSDPCNQGETLAQSYKQALMEAAEENCASVVIPFPELELSSESQAIILRRLIGTINEFLMNHEMSVTLAVDRRQTWELSASLLTSIQSYIDERYISDLSMFSTGQMFAKMKNFIAPLEEEQEEETVQDGWELNETILSDMEPETNEQDFQRIGKTIKPRSLSQLLAQREASFSQSLLRLIDEKGKTDPQVYKGANIDRRLFSKIRTEKDYRPSKTTALALAIALELNLDEIKDLIGRAGYALTHASKLDIIVEYFVVQEIYDITQINEVLFALDQPLLGGRSF</sequence>
<accession>A0A6N7SAI1</accession>
<dbReference type="SUPFAM" id="SSF52949">
    <property type="entry name" value="Macro domain-like"/>
    <property type="match status" value="1"/>
</dbReference>
<gene>
    <name evidence="2" type="ORF">GKD88_16020</name>
    <name evidence="1" type="ORF">GKE08_16345</name>
</gene>
<dbReference type="InterPro" id="IPR043472">
    <property type="entry name" value="Macro_dom-like"/>
</dbReference>
<protein>
    <submittedName>
        <fullName evidence="1">RNase III inhibitor</fullName>
    </submittedName>
</protein>
<dbReference type="EMBL" id="WKPI01000039">
    <property type="protein sequence ID" value="MSC34635.1"/>
    <property type="molecule type" value="Genomic_DNA"/>
</dbReference>